<evidence type="ECO:0000313" key="1">
    <source>
        <dbReference type="EMBL" id="GEC22952.1"/>
    </source>
</evidence>
<name>A0A4Y3WVM8_9PSEU</name>
<protein>
    <submittedName>
        <fullName evidence="1">Uncharacterized protein</fullName>
    </submittedName>
</protein>
<comment type="caution">
    <text evidence="1">The sequence shown here is derived from an EMBL/GenBank/DDBJ whole genome shotgun (WGS) entry which is preliminary data.</text>
</comment>
<proteinExistence type="predicted"/>
<dbReference type="AlphaFoldDB" id="A0A4Y3WVM8"/>
<evidence type="ECO:0000313" key="2">
    <source>
        <dbReference type="Proteomes" id="UP000320338"/>
    </source>
</evidence>
<dbReference type="EMBL" id="BJNG01000075">
    <property type="protein sequence ID" value="GEC22952.1"/>
    <property type="molecule type" value="Genomic_DNA"/>
</dbReference>
<accession>A0A4Y3WVM8</accession>
<sequence length="68" mass="7736">MIIGDRGVSREHARLQAVLAALREYWDEPTERSTDHIAAEAVDVLRRLTDAARHVRARADRITTEETP</sequence>
<dbReference type="Proteomes" id="UP000320338">
    <property type="component" value="Unassembled WGS sequence"/>
</dbReference>
<dbReference type="RefSeq" id="WP_141282898.1">
    <property type="nucleotide sequence ID" value="NZ_BAAARZ010000010.1"/>
</dbReference>
<organism evidence="1 2">
    <name type="scientific">Pseudonocardia hydrocarbonoxydans</name>
    <dbReference type="NCBI Taxonomy" id="76726"/>
    <lineage>
        <taxon>Bacteria</taxon>
        <taxon>Bacillati</taxon>
        <taxon>Actinomycetota</taxon>
        <taxon>Actinomycetes</taxon>
        <taxon>Pseudonocardiales</taxon>
        <taxon>Pseudonocardiaceae</taxon>
        <taxon>Pseudonocardia</taxon>
    </lineage>
</organism>
<reference evidence="1 2" key="1">
    <citation type="submission" date="2019-06" db="EMBL/GenBank/DDBJ databases">
        <title>Whole genome shotgun sequence of Pseudonocardia hydrocarbonoxydans NBRC 14498.</title>
        <authorList>
            <person name="Hosoyama A."/>
            <person name="Uohara A."/>
            <person name="Ohji S."/>
            <person name="Ichikawa N."/>
        </authorList>
    </citation>
    <scope>NUCLEOTIDE SEQUENCE [LARGE SCALE GENOMIC DNA]</scope>
    <source>
        <strain evidence="1 2">NBRC 14498</strain>
    </source>
</reference>
<keyword evidence="2" id="KW-1185">Reference proteome</keyword>
<gene>
    <name evidence="1" type="ORF">PHY01_52350</name>
</gene>